<evidence type="ECO:0000259" key="10">
    <source>
        <dbReference type="Pfam" id="PF10577"/>
    </source>
</evidence>
<dbReference type="InterPro" id="IPR049175">
    <property type="entry name" value="FAM171_C"/>
</dbReference>
<feature type="region of interest" description="Disordered" evidence="8">
    <location>
        <begin position="641"/>
        <end position="665"/>
    </location>
</feature>
<dbReference type="Bgee" id="ENSOANG00000003149">
    <property type="expression patterns" value="Expressed in cerebellum and 1 other cell type or tissue"/>
</dbReference>
<evidence type="ECO:0000256" key="9">
    <source>
        <dbReference type="SAM" id="Phobius"/>
    </source>
</evidence>
<feature type="compositionally biased region" description="Polar residues" evidence="8">
    <location>
        <begin position="600"/>
        <end position="610"/>
    </location>
</feature>
<keyword evidence="7" id="KW-0325">Glycoprotein</keyword>
<protein>
    <recommendedName>
        <fullName evidence="14">Family with sequence similarity 171 member B</fullName>
    </recommendedName>
</protein>
<dbReference type="STRING" id="9258.ENSOANP00000004990"/>
<organism evidence="12 13">
    <name type="scientific">Ornithorhynchus anatinus</name>
    <name type="common">Duckbill platypus</name>
    <dbReference type="NCBI Taxonomy" id="9258"/>
    <lineage>
        <taxon>Eukaryota</taxon>
        <taxon>Metazoa</taxon>
        <taxon>Chordata</taxon>
        <taxon>Craniata</taxon>
        <taxon>Vertebrata</taxon>
        <taxon>Euteleostomi</taxon>
        <taxon>Mammalia</taxon>
        <taxon>Monotremata</taxon>
        <taxon>Ornithorhynchidae</taxon>
        <taxon>Ornithorhynchus</taxon>
    </lineage>
</organism>
<evidence type="ECO:0008006" key="14">
    <source>
        <dbReference type="Google" id="ProtNLM"/>
    </source>
</evidence>
<feature type="transmembrane region" description="Helical" evidence="9">
    <location>
        <begin position="533"/>
        <end position="557"/>
    </location>
</feature>
<feature type="compositionally biased region" description="Low complexity" evidence="8">
    <location>
        <begin position="244"/>
        <end position="254"/>
    </location>
</feature>
<reference evidence="12" key="1">
    <citation type="submission" date="2025-08" db="UniProtKB">
        <authorList>
            <consortium name="Ensembl"/>
        </authorList>
    </citation>
    <scope>IDENTIFICATION</scope>
    <source>
        <strain evidence="12">Glennie</strain>
    </source>
</reference>
<dbReference type="PANTHER" id="PTHR31626:SF2">
    <property type="entry name" value="PROTEIN FAM171B"/>
    <property type="match status" value="1"/>
</dbReference>
<evidence type="ECO:0000256" key="6">
    <source>
        <dbReference type="ARBA" id="ARBA00023136"/>
    </source>
</evidence>
<evidence type="ECO:0000256" key="8">
    <source>
        <dbReference type="SAM" id="MobiDB-lite"/>
    </source>
</evidence>
<dbReference type="Proteomes" id="UP000002279">
    <property type="component" value="Unplaced"/>
</dbReference>
<sequence length="913" mass="98061">MGKGIGEGGRGRGKGRGGKEWCAGGEPSPSRVERPTAGGIPGGGRCGPGAGGASVARRRRDGAGPASSSPWASIPARPPPIIRPSSSAHHPPTHPPDPLTLEFPEGRGGSHTRQPPSPSLLLLLLLLSRRPLLLSSGPGVTCGAGRSGVCGAGRWVRGGGRGGGVPPAQYARAAGPGLRQSAMRRAGLFPLVLLLGLPLGLPGQEREGERERDRPSRSDLSLLLLRRQQQQQQREQQRGRAEEQPGGLPEEAAAAAPPVPVFTLKVQVNDVISRQSLRQAMVDVFVNYTKTNSTRTGNNGAVSIDIPYKSGLSLTIASYKDGYMLTPFPWKTARMPIYSSVTLSLFPQSQADIWLFEDTVLITGRSSDAKIQPKVQFPKVLINLPNNHLLINVTGYLTVLQQFLKRDNFLYVTGILLNKSGFKSIELNPVAAICVNIFSGGRELEVSGSIQVTLPLLPTNSIQPGDFIPAWTFDLKTGAWVNCGLGLVKELDDHLVWTYEAPHLGYWIAAPLPGSRGSIIGAVSQNIADYHSVFLSAILGGTIVIVVGFLAVVLCLCRCKGDRRQKREMNTTLLAVLRRDQATSMTHLYPCTPIKGLKVHSSSQLNQSRPSPYDPKDSVWSETGKRMTAARARDGLYRGDVSPWAAGQNDPSGNASRLAVSSGARQPGQYLQEHEGQYGLPHLPKQLVPICGQSVAILQASGLFRSQGQSPGAKSATLPRKGQVRYGQLAEQFNGDDYPQMSGPPPSQPSESRDDPVTHLGDPGSPSQTPTWSRYSASLLESVSVPGTLNEAVAMTPYSSELQGISEKTLLELSKGKPSPHPRAWFVSLDGQPIAQVRHSFIDLRKGRPESNDISLDSGVDMNEHQSGRKLEREKTFIKSGPQPPILYPGGFDLNGSKNRAARCCRITLGSVK</sequence>
<dbReference type="Pfam" id="PF10577">
    <property type="entry name" value="FAM171A1-2-B_N"/>
    <property type="match status" value="1"/>
</dbReference>
<evidence type="ECO:0000313" key="13">
    <source>
        <dbReference type="Proteomes" id="UP000002279"/>
    </source>
</evidence>
<dbReference type="PANTHER" id="PTHR31626">
    <property type="entry name" value="SUSHI DOMAIN-CONTAINING PROTEIN"/>
    <property type="match status" value="1"/>
</dbReference>
<keyword evidence="4" id="KW-0732">Signal</keyword>
<feature type="compositionally biased region" description="Gly residues" evidence="8">
    <location>
        <begin position="39"/>
        <end position="52"/>
    </location>
</feature>
<reference evidence="12" key="2">
    <citation type="submission" date="2025-09" db="UniProtKB">
        <authorList>
            <consortium name="Ensembl"/>
        </authorList>
    </citation>
    <scope>IDENTIFICATION</scope>
    <source>
        <strain evidence="12">Glennie</strain>
    </source>
</reference>
<dbReference type="Pfam" id="PF20771">
    <property type="entry name" value="FAM171A1-2-B_C"/>
    <property type="match status" value="1"/>
</dbReference>
<keyword evidence="3 9" id="KW-0812">Transmembrane</keyword>
<keyword evidence="5 9" id="KW-1133">Transmembrane helix</keyword>
<proteinExistence type="inferred from homology"/>
<evidence type="ECO:0000256" key="5">
    <source>
        <dbReference type="ARBA" id="ARBA00022989"/>
    </source>
</evidence>
<dbReference type="AlphaFoldDB" id="F6SDI8"/>
<feature type="region of interest" description="Disordered" evidence="8">
    <location>
        <begin position="227"/>
        <end position="254"/>
    </location>
</feature>
<evidence type="ECO:0000256" key="4">
    <source>
        <dbReference type="ARBA" id="ARBA00022729"/>
    </source>
</evidence>
<feature type="compositionally biased region" description="Low complexity" evidence="8">
    <location>
        <begin position="63"/>
        <end position="75"/>
    </location>
</feature>
<dbReference type="GO" id="GO:0016020">
    <property type="term" value="C:membrane"/>
    <property type="evidence" value="ECO:0007669"/>
    <property type="project" value="UniProtKB-SubCell"/>
</dbReference>
<evidence type="ECO:0000259" key="11">
    <source>
        <dbReference type="Pfam" id="PF20771"/>
    </source>
</evidence>
<evidence type="ECO:0000256" key="3">
    <source>
        <dbReference type="ARBA" id="ARBA00022692"/>
    </source>
</evidence>
<dbReference type="Ensembl" id="ENSOANT00000004991.2">
    <property type="protein sequence ID" value="ENSOANP00000004990.2"/>
    <property type="gene ID" value="ENSOANG00000003149.2"/>
</dbReference>
<gene>
    <name evidence="12" type="primary">FAM171B</name>
</gene>
<accession>F6SDI8</accession>
<feature type="region of interest" description="Disordered" evidence="8">
    <location>
        <begin position="600"/>
        <end position="620"/>
    </location>
</feature>
<name>F6SDI8_ORNAN</name>
<evidence type="ECO:0000256" key="2">
    <source>
        <dbReference type="ARBA" id="ARBA00006818"/>
    </source>
</evidence>
<feature type="domain" description="FAM171 N-terminal" evidence="10">
    <location>
        <begin position="263"/>
        <end position="510"/>
    </location>
</feature>
<dbReference type="eggNOG" id="ENOG502QRHY">
    <property type="taxonomic scope" value="Eukaryota"/>
</dbReference>
<keyword evidence="6 9" id="KW-0472">Membrane</keyword>
<dbReference type="InterPro" id="IPR048530">
    <property type="entry name" value="FAM171_N"/>
</dbReference>
<feature type="region of interest" description="Disordered" evidence="8">
    <location>
        <begin position="733"/>
        <end position="772"/>
    </location>
</feature>
<feature type="region of interest" description="Disordered" evidence="8">
    <location>
        <begin position="1"/>
        <end position="116"/>
    </location>
</feature>
<evidence type="ECO:0000256" key="1">
    <source>
        <dbReference type="ARBA" id="ARBA00004479"/>
    </source>
</evidence>
<comment type="similarity">
    <text evidence="2">Belongs to the FAM171 family.</text>
</comment>
<comment type="subcellular location">
    <subcellularLocation>
        <location evidence="1">Membrane</location>
        <topology evidence="1">Single-pass type I membrane protein</topology>
    </subcellularLocation>
</comment>
<dbReference type="InterPro" id="IPR018890">
    <property type="entry name" value="FAM171"/>
</dbReference>
<dbReference type="GeneTree" id="ENSGT00950000183184"/>
<feature type="domain" description="FAM171 C-terminal" evidence="11">
    <location>
        <begin position="762"/>
        <end position="875"/>
    </location>
</feature>
<evidence type="ECO:0000313" key="12">
    <source>
        <dbReference type="Ensembl" id="ENSOANP00000004990.2"/>
    </source>
</evidence>
<dbReference type="OMA" id="WIAAPHP"/>
<evidence type="ECO:0000256" key="7">
    <source>
        <dbReference type="ARBA" id="ARBA00023180"/>
    </source>
</evidence>
<keyword evidence="13" id="KW-1185">Reference proteome</keyword>